<evidence type="ECO:0000313" key="1">
    <source>
        <dbReference type="EMBL" id="RXK39266.1"/>
    </source>
</evidence>
<comment type="caution">
    <text evidence="1">The sequence shown here is derived from an EMBL/GenBank/DDBJ whole genome shotgun (WGS) entry which is preliminary data.</text>
</comment>
<protein>
    <recommendedName>
        <fullName evidence="3">Ferritin</fullName>
    </recommendedName>
</protein>
<name>A0A4Q1BN55_TREME</name>
<organism evidence="1 2">
    <name type="scientific">Tremella mesenterica</name>
    <name type="common">Jelly fungus</name>
    <dbReference type="NCBI Taxonomy" id="5217"/>
    <lineage>
        <taxon>Eukaryota</taxon>
        <taxon>Fungi</taxon>
        <taxon>Dikarya</taxon>
        <taxon>Basidiomycota</taxon>
        <taxon>Agaricomycotina</taxon>
        <taxon>Tremellomycetes</taxon>
        <taxon>Tremellales</taxon>
        <taxon>Tremellaceae</taxon>
        <taxon>Tremella</taxon>
    </lineage>
</organism>
<dbReference type="EMBL" id="SDIL01000034">
    <property type="protein sequence ID" value="RXK39266.1"/>
    <property type="molecule type" value="Genomic_DNA"/>
</dbReference>
<keyword evidence="2" id="KW-1185">Reference proteome</keyword>
<dbReference type="OrthoDB" id="1001765at2759"/>
<gene>
    <name evidence="1" type="ORF">M231_03486</name>
</gene>
<dbReference type="Pfam" id="PF13668">
    <property type="entry name" value="Ferritin_2"/>
    <property type="match status" value="1"/>
</dbReference>
<evidence type="ECO:0000313" key="2">
    <source>
        <dbReference type="Proteomes" id="UP000289152"/>
    </source>
</evidence>
<evidence type="ECO:0008006" key="3">
    <source>
        <dbReference type="Google" id="ProtNLM"/>
    </source>
</evidence>
<reference evidence="1 2" key="1">
    <citation type="submission" date="2016-06" db="EMBL/GenBank/DDBJ databases">
        <title>Evolution of pathogenesis and genome organization in the Tremellales.</title>
        <authorList>
            <person name="Cuomo C."/>
            <person name="Litvintseva A."/>
            <person name="Heitman J."/>
            <person name="Chen Y."/>
            <person name="Sun S."/>
            <person name="Springer D."/>
            <person name="Dromer F."/>
            <person name="Young S."/>
            <person name="Zeng Q."/>
            <person name="Chapman S."/>
            <person name="Gujja S."/>
            <person name="Saif S."/>
            <person name="Birren B."/>
        </authorList>
    </citation>
    <scope>NUCLEOTIDE SEQUENCE [LARGE SCALE GENOMIC DNA]</scope>
    <source>
        <strain evidence="1 2">ATCC 28783</strain>
    </source>
</reference>
<dbReference type="Proteomes" id="UP000289152">
    <property type="component" value="Unassembled WGS sequence"/>
</dbReference>
<dbReference type="STRING" id="5217.A0A4Q1BN55"/>
<sequence>MRLAALLLASTAFAAPFPQSSKWSKRNLDRTDFQIINLARNLESLELALWNQALTNFTDADFSKAGYTGFRRYIELFRDQEIAHA</sequence>
<dbReference type="InParanoid" id="A0A4Q1BN55"/>
<dbReference type="AlphaFoldDB" id="A0A4Q1BN55"/>
<proteinExistence type="predicted"/>
<accession>A0A4Q1BN55</accession>
<dbReference type="VEuPathDB" id="FungiDB:TREMEDRAFT_58708"/>